<dbReference type="BioCyc" id="SESP1179773:BN6_RS35815-MONOMER"/>
<evidence type="ECO:0000313" key="2">
    <source>
        <dbReference type="EMBL" id="CCH34642.1"/>
    </source>
</evidence>
<proteinExistence type="predicted"/>
<evidence type="ECO:0000256" key="1">
    <source>
        <dbReference type="SAM" id="Phobius"/>
    </source>
</evidence>
<evidence type="ECO:0000313" key="3">
    <source>
        <dbReference type="Proteomes" id="UP000006281"/>
    </source>
</evidence>
<sequence>MTTAPPPARDLPPGRHSAIRDEIGRAITGPRPFRYAPLVAAAGVVALALGLSVLAPWQARDTAGPADSAPTADMSDLTPQRIAEIEAGCAESAMVDQQARLYQYREDRAGKYALLFTPDYLLPCAVDDWHAPFNSPVLNLSALDWLPGHFSVDHTGGLGGGEAPGVRPVRPGRAGWRVAAGRVDAEVARVTYSFAGTTVDATVVNGTYLARIVYPPQWALPYDGTTGEVRAYDKNGKVLGTSLDIKRQCYLRPDGAVVYGGQFSSDPSTCLPAVPWR</sequence>
<dbReference type="KEGG" id="sesp:BN6_74130"/>
<dbReference type="OrthoDB" id="3697129at2"/>
<feature type="transmembrane region" description="Helical" evidence="1">
    <location>
        <begin position="35"/>
        <end position="57"/>
    </location>
</feature>
<gene>
    <name evidence="2" type="ordered locus">BN6_74130</name>
</gene>
<dbReference type="PATRIC" id="fig|1179773.3.peg.7488"/>
<keyword evidence="3" id="KW-1185">Reference proteome</keyword>
<dbReference type="RefSeq" id="WP_015104752.1">
    <property type="nucleotide sequence ID" value="NC_019673.1"/>
</dbReference>
<dbReference type="STRING" id="1179773.BN6_74130"/>
<dbReference type="Proteomes" id="UP000006281">
    <property type="component" value="Chromosome"/>
</dbReference>
<protein>
    <submittedName>
        <fullName evidence="2">Putative membrane protein</fullName>
    </submittedName>
</protein>
<reference evidence="2 3" key="1">
    <citation type="journal article" date="2012" name="BMC Genomics">
        <title>Complete genome sequence of Saccharothrix espanaensis DSM 44229T and comparison to the other completely sequenced Pseudonocardiaceae.</title>
        <authorList>
            <person name="Strobel T."/>
            <person name="Al-Dilaimi A."/>
            <person name="Blom J."/>
            <person name="Gessner A."/>
            <person name="Kalinowski J."/>
            <person name="Luzhetska M."/>
            <person name="Puhler A."/>
            <person name="Szczepanowski R."/>
            <person name="Bechthold A."/>
            <person name="Ruckert C."/>
        </authorList>
    </citation>
    <scope>NUCLEOTIDE SEQUENCE [LARGE SCALE GENOMIC DNA]</scope>
    <source>
        <strain evidence="3">ATCC 51144 / DSM 44229 / JCM 9112 / NBRC 15066 / NRRL 15764</strain>
    </source>
</reference>
<organism evidence="2 3">
    <name type="scientific">Saccharothrix espanaensis (strain ATCC 51144 / DSM 44229 / JCM 9112 / NBRC 15066 / NRRL 15764)</name>
    <dbReference type="NCBI Taxonomy" id="1179773"/>
    <lineage>
        <taxon>Bacteria</taxon>
        <taxon>Bacillati</taxon>
        <taxon>Actinomycetota</taxon>
        <taxon>Actinomycetes</taxon>
        <taxon>Pseudonocardiales</taxon>
        <taxon>Pseudonocardiaceae</taxon>
        <taxon>Saccharothrix</taxon>
    </lineage>
</organism>
<name>K0KAV8_SACES</name>
<accession>K0KAV8</accession>
<dbReference type="HOGENOM" id="CLU_1004329_0_0_11"/>
<keyword evidence="1" id="KW-1133">Transmembrane helix</keyword>
<keyword evidence="1" id="KW-0812">Transmembrane</keyword>
<keyword evidence="1" id="KW-0472">Membrane</keyword>
<dbReference type="EMBL" id="HE804045">
    <property type="protein sequence ID" value="CCH34642.1"/>
    <property type="molecule type" value="Genomic_DNA"/>
</dbReference>
<dbReference type="AlphaFoldDB" id="K0KAV8"/>
<dbReference type="eggNOG" id="ENOG50321A9">
    <property type="taxonomic scope" value="Bacteria"/>
</dbReference>